<feature type="transmembrane region" description="Helical" evidence="2">
    <location>
        <begin position="88"/>
        <end position="109"/>
    </location>
</feature>
<evidence type="ECO:0000313" key="6">
    <source>
        <dbReference type="Proteomes" id="UP001595778"/>
    </source>
</evidence>
<sequence length="691" mass="73545">MRHAAVKGRRTHTRNSHGPRPDIQGLRALAVGIVVIYHLRPEALPGGFVGVDVFFVVSGFLIIGSLAREAAKKASISVLDFYARRIRRLFPASAVVLAAVLAGTVLLLAPSRWQNISSDVLFSLLQVQNWHQALSAATYAGATQEVSPLQHFWSLAVEEQFYLVIPFFFLGLIAAARAAGQKAGRFIVPALSVTALASFIYSIYLSGHEHTMAYFATTTRIWELAVGGLAALLPTMLKGSARLSALSGWLGVSAIIVPAFLFSTDMAFPGSIAAIPVLGTAILLRTGTESTAVPWSASRVLGIRPMTFVGDVSYSLYLWHWPVIVFAVALLGRTPRIREALILAVVSLALAAASYHLVEQRFRHHSGPADWRAYRQVYAMALCVAMVVSVAAWAPWQVIEFKRAQLSTELSDHDYPGAQAWSARPAPVPAGLPIRPDPSVAMQDVPATSAGACGVYDPALVPDTDCWFGSTGQQGAPVVVVVGDSHAGQFVDPLIAVSRKIPLRIHAMVRNGCPFTLTPPRSAATVYTNCSAQNAVTAEKIAAAKPDLVLVAGMREAGYRKALGWSWGPDAPLLDGYVQSLSRLRAAGLRVSVVADLPYPQGNPVECVQKHADGGACATPASEALSDGEDALVSAAGRIDGVDVVNLSKLFCRDGVCPAVIGNVLVYRDNHMTNTFAKSLGPELAVALGLG</sequence>
<feature type="transmembrane region" description="Helical" evidence="2">
    <location>
        <begin position="245"/>
        <end position="262"/>
    </location>
</feature>
<name>A0ABV8WKK9_9MICC</name>
<keyword evidence="6" id="KW-1185">Reference proteome</keyword>
<dbReference type="InterPro" id="IPR050879">
    <property type="entry name" value="Acyltransferase_3"/>
</dbReference>
<gene>
    <name evidence="5" type="ORF">ACFO0G_10320</name>
</gene>
<feature type="region of interest" description="Disordered" evidence="1">
    <location>
        <begin position="1"/>
        <end position="21"/>
    </location>
</feature>
<feature type="transmembrane region" description="Helical" evidence="2">
    <location>
        <begin position="378"/>
        <end position="396"/>
    </location>
</feature>
<comment type="caution">
    <text evidence="5">The sequence shown here is derived from an EMBL/GenBank/DDBJ whole genome shotgun (WGS) entry which is preliminary data.</text>
</comment>
<feature type="transmembrane region" description="Helical" evidence="2">
    <location>
        <begin position="212"/>
        <end position="233"/>
    </location>
</feature>
<dbReference type="GO" id="GO:0016746">
    <property type="term" value="F:acyltransferase activity"/>
    <property type="evidence" value="ECO:0007669"/>
    <property type="project" value="UniProtKB-KW"/>
</dbReference>
<dbReference type="RefSeq" id="WP_376977399.1">
    <property type="nucleotide sequence ID" value="NZ_JBHSDQ010000003.1"/>
</dbReference>
<feature type="domain" description="Acyltransferase 3" evidence="3">
    <location>
        <begin position="22"/>
        <end position="355"/>
    </location>
</feature>
<feature type="transmembrane region" description="Helical" evidence="2">
    <location>
        <begin position="186"/>
        <end position="206"/>
    </location>
</feature>
<feature type="transmembrane region" description="Helical" evidence="2">
    <location>
        <begin position="21"/>
        <end position="39"/>
    </location>
</feature>
<proteinExistence type="predicted"/>
<feature type="transmembrane region" description="Helical" evidence="2">
    <location>
        <begin position="161"/>
        <end position="179"/>
    </location>
</feature>
<dbReference type="EC" id="2.3.1.-" evidence="5"/>
<keyword evidence="5" id="KW-0012">Acyltransferase</keyword>
<keyword evidence="2" id="KW-1133">Transmembrane helix</keyword>
<feature type="transmembrane region" description="Helical" evidence="2">
    <location>
        <begin position="45"/>
        <end position="67"/>
    </location>
</feature>
<accession>A0ABV8WKK9</accession>
<keyword evidence="5" id="KW-0808">Transferase</keyword>
<dbReference type="PANTHER" id="PTHR23028">
    <property type="entry name" value="ACETYLTRANSFERASE"/>
    <property type="match status" value="1"/>
</dbReference>
<dbReference type="EMBL" id="JBHSDQ010000003">
    <property type="protein sequence ID" value="MFC4396485.1"/>
    <property type="molecule type" value="Genomic_DNA"/>
</dbReference>
<feature type="transmembrane region" description="Helical" evidence="2">
    <location>
        <begin position="314"/>
        <end position="333"/>
    </location>
</feature>
<dbReference type="InterPro" id="IPR043968">
    <property type="entry name" value="SGNH"/>
</dbReference>
<dbReference type="InterPro" id="IPR002656">
    <property type="entry name" value="Acyl_transf_3_dom"/>
</dbReference>
<organism evidence="5 6">
    <name type="scientific">Arthrobacter sedimenti</name>
    <dbReference type="NCBI Taxonomy" id="2694931"/>
    <lineage>
        <taxon>Bacteria</taxon>
        <taxon>Bacillati</taxon>
        <taxon>Actinomycetota</taxon>
        <taxon>Actinomycetes</taxon>
        <taxon>Micrococcales</taxon>
        <taxon>Micrococcaceae</taxon>
        <taxon>Arthrobacter</taxon>
    </lineage>
</organism>
<protein>
    <submittedName>
        <fullName evidence="5">Acyltransferase family protein</fullName>
        <ecNumber evidence="5">2.3.1.-</ecNumber>
    </submittedName>
</protein>
<dbReference type="PANTHER" id="PTHR23028:SF53">
    <property type="entry name" value="ACYL_TRANSF_3 DOMAIN-CONTAINING PROTEIN"/>
    <property type="match status" value="1"/>
</dbReference>
<evidence type="ECO:0000313" key="5">
    <source>
        <dbReference type="EMBL" id="MFC4396485.1"/>
    </source>
</evidence>
<dbReference type="Proteomes" id="UP001595778">
    <property type="component" value="Unassembled WGS sequence"/>
</dbReference>
<evidence type="ECO:0000259" key="3">
    <source>
        <dbReference type="Pfam" id="PF01757"/>
    </source>
</evidence>
<reference evidence="6" key="1">
    <citation type="journal article" date="2019" name="Int. J. Syst. Evol. Microbiol.">
        <title>The Global Catalogue of Microorganisms (GCM) 10K type strain sequencing project: providing services to taxonomists for standard genome sequencing and annotation.</title>
        <authorList>
            <consortium name="The Broad Institute Genomics Platform"/>
            <consortium name="The Broad Institute Genome Sequencing Center for Infectious Disease"/>
            <person name="Wu L."/>
            <person name="Ma J."/>
        </authorList>
    </citation>
    <scope>NUCLEOTIDE SEQUENCE [LARGE SCALE GENOMIC DNA]</scope>
    <source>
        <strain evidence="6">PJ61</strain>
    </source>
</reference>
<dbReference type="Pfam" id="PF01757">
    <property type="entry name" value="Acyl_transf_3"/>
    <property type="match status" value="1"/>
</dbReference>
<dbReference type="Pfam" id="PF19040">
    <property type="entry name" value="SGNH"/>
    <property type="match status" value="1"/>
</dbReference>
<feature type="compositionally biased region" description="Basic residues" evidence="1">
    <location>
        <begin position="1"/>
        <end position="17"/>
    </location>
</feature>
<feature type="domain" description="SGNH" evidence="4">
    <location>
        <begin position="462"/>
        <end position="685"/>
    </location>
</feature>
<evidence type="ECO:0000256" key="1">
    <source>
        <dbReference type="SAM" id="MobiDB-lite"/>
    </source>
</evidence>
<keyword evidence="2" id="KW-0472">Membrane</keyword>
<evidence type="ECO:0000259" key="4">
    <source>
        <dbReference type="Pfam" id="PF19040"/>
    </source>
</evidence>
<keyword evidence="2" id="KW-0812">Transmembrane</keyword>
<feature type="transmembrane region" description="Helical" evidence="2">
    <location>
        <begin position="340"/>
        <end position="358"/>
    </location>
</feature>
<evidence type="ECO:0000256" key="2">
    <source>
        <dbReference type="SAM" id="Phobius"/>
    </source>
</evidence>